<dbReference type="GO" id="GO:0035023">
    <property type="term" value="P:regulation of Rho protein signal transduction"/>
    <property type="evidence" value="ECO:0007669"/>
    <property type="project" value="TreeGrafter"/>
</dbReference>
<dbReference type="GO" id="GO:0003779">
    <property type="term" value="F:actin binding"/>
    <property type="evidence" value="ECO:0007669"/>
    <property type="project" value="TreeGrafter"/>
</dbReference>
<sequence length="571" mass="63563">SQSAPSPPSIAGVPLCHRVPHQHLLTLRLERDLRSPEDCLRRLKALEAQGRIWGQDVTLQVKDQELVLSDVESKEELDSFPLGSVQGCCAGLDNTVLAVSVQEWSPPGTSVLLFQCERPGAEALRNSLEKVLRQHKEEQRGHHGYRLTPPPTQFPWIQLPLTSSAGSAHPTYPPYQGLRSNLPHVQGYNPSPYPLPPHTHLPPWIRDPPNPPGSPPPNPCPQEVLNHVLRDLELFMIRLKVPLSSLSQKKKKKRNSGRKERSGPEGLGREEYTQFFQKVKYALNLLGRTHRRMQDPNPAELLHLIFSALSDVLAHCPSPGLAPAVETPLLVREALEFLEETLNEDDYGTWKSLGMAWNKSRAEYPNGAQVPAYTPVFSDGWLPPPVEQERHGELQDPPTPASGSSAGPRPLSLPPAQSPLTGWRDSPRGPPAPAQGLFRALYDFQARNSQELSVRMGDTLQVLSQQKKWWLVQDERGDRGHVPGNILEPVPEPGLSVSQDSVPTLHPDSSPAEVTAWLLDKGFSRITVRTLGVLRGQQLLQMSPEELRGVVPEEWRRVLFKLSAVRTSLRV</sequence>
<accession>A0A7K5B7Z9</accession>
<dbReference type="SUPFAM" id="SSF50729">
    <property type="entry name" value="PH domain-like"/>
    <property type="match status" value="1"/>
</dbReference>
<evidence type="ECO:0000256" key="3">
    <source>
        <dbReference type="PROSITE-ProRule" id="PRU00192"/>
    </source>
</evidence>
<feature type="non-terminal residue" evidence="6">
    <location>
        <position position="1"/>
    </location>
</feature>
<evidence type="ECO:0000313" key="6">
    <source>
        <dbReference type="EMBL" id="NWR91168.1"/>
    </source>
</evidence>
<dbReference type="Gene3D" id="2.30.29.30">
    <property type="entry name" value="Pleckstrin-homology domain (PH domain)/Phosphotyrosine-binding domain (PTB)"/>
    <property type="match status" value="1"/>
</dbReference>
<feature type="compositionally biased region" description="Low complexity" evidence="4">
    <location>
        <begin position="401"/>
        <end position="410"/>
    </location>
</feature>
<dbReference type="SMART" id="SM00326">
    <property type="entry name" value="SH3"/>
    <property type="match status" value="1"/>
</dbReference>
<evidence type="ECO:0000259" key="5">
    <source>
        <dbReference type="PROSITE" id="PS50002"/>
    </source>
</evidence>
<dbReference type="InterPro" id="IPR013625">
    <property type="entry name" value="PTB"/>
</dbReference>
<dbReference type="InterPro" id="IPR033928">
    <property type="entry name" value="EPS8_PTB"/>
</dbReference>
<name>A0A7K5B7Z9_9FURN</name>
<dbReference type="InterPro" id="IPR055093">
    <property type="entry name" value="EPS8_2nd"/>
</dbReference>
<dbReference type="Pfam" id="PF22975">
    <property type="entry name" value="EPS8_2nd"/>
    <property type="match status" value="1"/>
</dbReference>
<dbReference type="PRINTS" id="PR00452">
    <property type="entry name" value="SH3DOMAIN"/>
</dbReference>
<dbReference type="PANTHER" id="PTHR12287:SF22">
    <property type="entry name" value="EPIDERMAL GROWTH FACTOR RECEPTOR KINASE SUBSTRATE 8-LIKE PROTEIN 3"/>
    <property type="match status" value="1"/>
</dbReference>
<dbReference type="InterPro" id="IPR036028">
    <property type="entry name" value="SH3-like_dom_sf"/>
</dbReference>
<feature type="compositionally biased region" description="Pro residues" evidence="4">
    <location>
        <begin position="191"/>
        <end position="220"/>
    </location>
</feature>
<dbReference type="GO" id="GO:0032587">
    <property type="term" value="C:ruffle membrane"/>
    <property type="evidence" value="ECO:0007669"/>
    <property type="project" value="TreeGrafter"/>
</dbReference>
<dbReference type="SUPFAM" id="SSF50044">
    <property type="entry name" value="SH3-domain"/>
    <property type="match status" value="1"/>
</dbReference>
<reference evidence="6 7" key="1">
    <citation type="submission" date="2019-09" db="EMBL/GenBank/DDBJ databases">
        <title>Bird 10,000 Genomes (B10K) Project - Family phase.</title>
        <authorList>
            <person name="Zhang G."/>
        </authorList>
    </citation>
    <scope>NUCLEOTIDE SEQUENCE [LARGE SCALE GENOMIC DNA]</scope>
    <source>
        <strain evidence="6">B10K-DU-003-06</strain>
    </source>
</reference>
<dbReference type="CDD" id="cd01210">
    <property type="entry name" value="PTB_EPS8"/>
    <property type="match status" value="1"/>
</dbReference>
<dbReference type="InterPro" id="IPR011993">
    <property type="entry name" value="PH-like_dom_sf"/>
</dbReference>
<dbReference type="InterPro" id="IPR001452">
    <property type="entry name" value="SH3_domain"/>
</dbReference>
<dbReference type="GO" id="GO:0007266">
    <property type="term" value="P:Rho protein signal transduction"/>
    <property type="evidence" value="ECO:0007669"/>
    <property type="project" value="TreeGrafter"/>
</dbReference>
<keyword evidence="2 3" id="KW-0728">SH3 domain</keyword>
<gene>
    <name evidence="6" type="primary">Eps8l3</name>
    <name evidence="6" type="ORF">FURFIG_R14694</name>
</gene>
<dbReference type="InterPro" id="IPR013761">
    <property type="entry name" value="SAM/pointed_sf"/>
</dbReference>
<dbReference type="EMBL" id="VYZD01000549">
    <property type="protein sequence ID" value="NWR91168.1"/>
    <property type="molecule type" value="Genomic_DNA"/>
</dbReference>
<feature type="region of interest" description="Disordered" evidence="4">
    <location>
        <begin position="379"/>
        <end position="434"/>
    </location>
</feature>
<proteinExistence type="inferred from homology"/>
<keyword evidence="7" id="KW-1185">Reference proteome</keyword>
<dbReference type="Pfam" id="PF08416">
    <property type="entry name" value="PTB"/>
    <property type="match status" value="1"/>
</dbReference>
<organism evidence="6 7">
    <name type="scientific">Furnarius figulus</name>
    <dbReference type="NCBI Taxonomy" id="463165"/>
    <lineage>
        <taxon>Eukaryota</taxon>
        <taxon>Metazoa</taxon>
        <taxon>Chordata</taxon>
        <taxon>Craniata</taxon>
        <taxon>Vertebrata</taxon>
        <taxon>Euteleostomi</taxon>
        <taxon>Archelosauria</taxon>
        <taxon>Archosauria</taxon>
        <taxon>Dinosauria</taxon>
        <taxon>Saurischia</taxon>
        <taxon>Theropoda</taxon>
        <taxon>Coelurosauria</taxon>
        <taxon>Aves</taxon>
        <taxon>Neognathae</taxon>
        <taxon>Neoaves</taxon>
        <taxon>Telluraves</taxon>
        <taxon>Australaves</taxon>
        <taxon>Passeriformes</taxon>
        <taxon>Furnariidae</taxon>
        <taxon>Furnarius</taxon>
    </lineage>
</organism>
<feature type="non-terminal residue" evidence="6">
    <location>
        <position position="571"/>
    </location>
</feature>
<evidence type="ECO:0000256" key="1">
    <source>
        <dbReference type="ARBA" id="ARBA00006197"/>
    </source>
</evidence>
<feature type="compositionally biased region" description="Basic and acidic residues" evidence="4">
    <location>
        <begin position="257"/>
        <end position="269"/>
    </location>
</feature>
<feature type="domain" description="SH3" evidence="5">
    <location>
        <begin position="433"/>
        <end position="492"/>
    </location>
</feature>
<dbReference type="Gene3D" id="1.10.150.50">
    <property type="entry name" value="Transcription Factor, Ets-1"/>
    <property type="match status" value="1"/>
</dbReference>
<dbReference type="PANTHER" id="PTHR12287">
    <property type="entry name" value="EPIDERMAL GROWTH FACTOR RECEPTOR KINASE SUBSTRATE EPS8-RELATED PROTEIN"/>
    <property type="match status" value="1"/>
</dbReference>
<dbReference type="AlphaFoldDB" id="A0A7K5B7Z9"/>
<dbReference type="InterPro" id="IPR039801">
    <property type="entry name" value="EPS8-like"/>
</dbReference>
<feature type="region of interest" description="Disordered" evidence="4">
    <location>
        <begin position="167"/>
        <end position="223"/>
    </location>
</feature>
<comment type="similarity">
    <text evidence="1">Belongs to the EPS8 family.</text>
</comment>
<comment type="caution">
    <text evidence="6">The sequence shown here is derived from an EMBL/GenBank/DDBJ whole genome shotgun (WGS) entry which is preliminary data.</text>
</comment>
<dbReference type="Pfam" id="PF18016">
    <property type="entry name" value="SAM_3"/>
    <property type="match status" value="1"/>
</dbReference>
<dbReference type="Proteomes" id="UP000529852">
    <property type="component" value="Unassembled WGS sequence"/>
</dbReference>
<evidence type="ECO:0000256" key="4">
    <source>
        <dbReference type="SAM" id="MobiDB-lite"/>
    </source>
</evidence>
<evidence type="ECO:0000256" key="2">
    <source>
        <dbReference type="ARBA" id="ARBA00022443"/>
    </source>
</evidence>
<dbReference type="Pfam" id="PF00018">
    <property type="entry name" value="SH3_1"/>
    <property type="match status" value="1"/>
</dbReference>
<dbReference type="InterPro" id="IPR041418">
    <property type="entry name" value="SAM_3"/>
</dbReference>
<protein>
    <submittedName>
        <fullName evidence="6">ES8L3 protein</fullName>
    </submittedName>
</protein>
<dbReference type="GO" id="GO:1900029">
    <property type="term" value="P:positive regulation of ruffle assembly"/>
    <property type="evidence" value="ECO:0007669"/>
    <property type="project" value="TreeGrafter"/>
</dbReference>
<evidence type="ECO:0000313" key="7">
    <source>
        <dbReference type="Proteomes" id="UP000529852"/>
    </source>
</evidence>
<feature type="region of interest" description="Disordered" evidence="4">
    <location>
        <begin position="484"/>
        <end position="507"/>
    </location>
</feature>
<feature type="region of interest" description="Disordered" evidence="4">
    <location>
        <begin position="246"/>
        <end position="269"/>
    </location>
</feature>
<dbReference type="Gene3D" id="2.30.30.40">
    <property type="entry name" value="SH3 Domains"/>
    <property type="match status" value="1"/>
</dbReference>
<dbReference type="GO" id="GO:0031982">
    <property type="term" value="C:vesicle"/>
    <property type="evidence" value="ECO:0007669"/>
    <property type="project" value="TreeGrafter"/>
</dbReference>
<dbReference type="PROSITE" id="PS50002">
    <property type="entry name" value="SH3"/>
    <property type="match status" value="1"/>
</dbReference>